<keyword evidence="1" id="KW-0732">Signal</keyword>
<dbReference type="AlphaFoldDB" id="A0AAV9CC30"/>
<gene>
    <name evidence="2" type="ORF">QJS10_CPB20g01963</name>
</gene>
<evidence type="ECO:0000313" key="3">
    <source>
        <dbReference type="Proteomes" id="UP001180020"/>
    </source>
</evidence>
<sequence>MSRLSLVACLLFLLLIVPEAVPRSEARLRYGEAMIEAADERVVSGAVPGAIQHRRGLREAEFQREVPGGPDPIHHRLAPFMH</sequence>
<evidence type="ECO:0000313" key="2">
    <source>
        <dbReference type="EMBL" id="KAK1286618.1"/>
    </source>
</evidence>
<evidence type="ECO:0000256" key="1">
    <source>
        <dbReference type="SAM" id="SignalP"/>
    </source>
</evidence>
<reference evidence="2" key="2">
    <citation type="submission" date="2023-06" db="EMBL/GenBank/DDBJ databases">
        <authorList>
            <person name="Ma L."/>
            <person name="Liu K.-W."/>
            <person name="Li Z."/>
            <person name="Hsiao Y.-Y."/>
            <person name="Qi Y."/>
            <person name="Fu T."/>
            <person name="Tang G."/>
            <person name="Zhang D."/>
            <person name="Sun W.-H."/>
            <person name="Liu D.-K."/>
            <person name="Li Y."/>
            <person name="Chen G.-Z."/>
            <person name="Liu X.-D."/>
            <person name="Liao X.-Y."/>
            <person name="Jiang Y.-T."/>
            <person name="Yu X."/>
            <person name="Hao Y."/>
            <person name="Huang J."/>
            <person name="Zhao X.-W."/>
            <person name="Ke S."/>
            <person name="Chen Y.-Y."/>
            <person name="Wu W.-L."/>
            <person name="Hsu J.-L."/>
            <person name="Lin Y.-F."/>
            <person name="Huang M.-D."/>
            <person name="Li C.-Y."/>
            <person name="Huang L."/>
            <person name="Wang Z.-W."/>
            <person name="Zhao X."/>
            <person name="Zhong W.-Y."/>
            <person name="Peng D.-H."/>
            <person name="Ahmad S."/>
            <person name="Lan S."/>
            <person name="Zhang J.-S."/>
            <person name="Tsai W.-C."/>
            <person name="Van De Peer Y."/>
            <person name="Liu Z.-J."/>
        </authorList>
    </citation>
    <scope>NUCLEOTIDE SEQUENCE</scope>
    <source>
        <strain evidence="2">CP</strain>
        <tissue evidence="2">Leaves</tissue>
    </source>
</reference>
<dbReference type="EMBL" id="JAUJYO010000020">
    <property type="protein sequence ID" value="KAK1286618.1"/>
    <property type="molecule type" value="Genomic_DNA"/>
</dbReference>
<protein>
    <submittedName>
        <fullName evidence="2">Uncharacterized protein</fullName>
    </submittedName>
</protein>
<proteinExistence type="predicted"/>
<reference evidence="2" key="1">
    <citation type="journal article" date="2023" name="Nat. Commun.">
        <title>Diploid and tetraploid genomes of Acorus and the evolution of monocots.</title>
        <authorList>
            <person name="Ma L."/>
            <person name="Liu K.W."/>
            <person name="Li Z."/>
            <person name="Hsiao Y.Y."/>
            <person name="Qi Y."/>
            <person name="Fu T."/>
            <person name="Tang G.D."/>
            <person name="Zhang D."/>
            <person name="Sun W.H."/>
            <person name="Liu D.K."/>
            <person name="Li Y."/>
            <person name="Chen G.Z."/>
            <person name="Liu X.D."/>
            <person name="Liao X.Y."/>
            <person name="Jiang Y.T."/>
            <person name="Yu X."/>
            <person name="Hao Y."/>
            <person name="Huang J."/>
            <person name="Zhao X.W."/>
            <person name="Ke S."/>
            <person name="Chen Y.Y."/>
            <person name="Wu W.L."/>
            <person name="Hsu J.L."/>
            <person name="Lin Y.F."/>
            <person name="Huang M.D."/>
            <person name="Li C.Y."/>
            <person name="Huang L."/>
            <person name="Wang Z.W."/>
            <person name="Zhao X."/>
            <person name="Zhong W.Y."/>
            <person name="Peng D.H."/>
            <person name="Ahmad S."/>
            <person name="Lan S."/>
            <person name="Zhang J.S."/>
            <person name="Tsai W.C."/>
            <person name="Van de Peer Y."/>
            <person name="Liu Z.J."/>
        </authorList>
    </citation>
    <scope>NUCLEOTIDE SEQUENCE</scope>
    <source>
        <strain evidence="2">CP</strain>
    </source>
</reference>
<accession>A0AAV9CC30</accession>
<keyword evidence="3" id="KW-1185">Reference proteome</keyword>
<comment type="caution">
    <text evidence="2">The sequence shown here is derived from an EMBL/GenBank/DDBJ whole genome shotgun (WGS) entry which is preliminary data.</text>
</comment>
<organism evidence="2 3">
    <name type="scientific">Acorus calamus</name>
    <name type="common">Sweet flag</name>
    <dbReference type="NCBI Taxonomy" id="4465"/>
    <lineage>
        <taxon>Eukaryota</taxon>
        <taxon>Viridiplantae</taxon>
        <taxon>Streptophyta</taxon>
        <taxon>Embryophyta</taxon>
        <taxon>Tracheophyta</taxon>
        <taxon>Spermatophyta</taxon>
        <taxon>Magnoliopsida</taxon>
        <taxon>Liliopsida</taxon>
        <taxon>Acoraceae</taxon>
        <taxon>Acorus</taxon>
    </lineage>
</organism>
<name>A0AAV9CC30_ACOCL</name>
<feature type="signal peptide" evidence="1">
    <location>
        <begin position="1"/>
        <end position="22"/>
    </location>
</feature>
<dbReference type="Proteomes" id="UP001180020">
    <property type="component" value="Unassembled WGS sequence"/>
</dbReference>
<feature type="chain" id="PRO_5043384361" evidence="1">
    <location>
        <begin position="23"/>
        <end position="82"/>
    </location>
</feature>